<evidence type="ECO:0000313" key="1">
    <source>
        <dbReference type="EMBL" id="ELY62820.1"/>
    </source>
</evidence>
<dbReference type="EMBL" id="AOID01000066">
    <property type="protein sequence ID" value="ELY62820.1"/>
    <property type="molecule type" value="Genomic_DNA"/>
</dbReference>
<dbReference type="AlphaFoldDB" id="L9XM52"/>
<evidence type="ECO:0000313" key="2">
    <source>
        <dbReference type="Proteomes" id="UP000011632"/>
    </source>
</evidence>
<reference evidence="1 2" key="1">
    <citation type="journal article" date="2014" name="PLoS Genet.">
        <title>Phylogenetically driven sequencing of extremely halophilic archaea reveals strategies for static and dynamic osmo-response.</title>
        <authorList>
            <person name="Becker E.A."/>
            <person name="Seitzer P.M."/>
            <person name="Tritt A."/>
            <person name="Larsen D."/>
            <person name="Krusor M."/>
            <person name="Yao A.I."/>
            <person name="Wu D."/>
            <person name="Madern D."/>
            <person name="Eisen J.A."/>
            <person name="Darling A.E."/>
            <person name="Facciotti M.T."/>
        </authorList>
    </citation>
    <scope>NUCLEOTIDE SEQUENCE [LARGE SCALE GENOMIC DNA]</scope>
    <source>
        <strain evidence="1 2">JCM 10478</strain>
    </source>
</reference>
<gene>
    <name evidence="1" type="ORF">C489_21126</name>
</gene>
<name>L9XM52_9EURY</name>
<keyword evidence="2" id="KW-1185">Reference proteome</keyword>
<comment type="caution">
    <text evidence="1">The sequence shown here is derived from an EMBL/GenBank/DDBJ whole genome shotgun (WGS) entry which is preliminary data.</text>
</comment>
<protein>
    <submittedName>
        <fullName evidence="1">Uncharacterized protein</fullName>
    </submittedName>
</protein>
<accession>L9XM52</accession>
<proteinExistence type="predicted"/>
<organism evidence="1 2">
    <name type="scientific">Natrinema versiforme JCM 10478</name>
    <dbReference type="NCBI Taxonomy" id="1227496"/>
    <lineage>
        <taxon>Archaea</taxon>
        <taxon>Methanobacteriati</taxon>
        <taxon>Methanobacteriota</taxon>
        <taxon>Stenosarchaea group</taxon>
        <taxon>Halobacteria</taxon>
        <taxon>Halobacteriales</taxon>
        <taxon>Natrialbaceae</taxon>
        <taxon>Natrinema</taxon>
    </lineage>
</organism>
<sequence>MTRLNILIQLSGSIKLVKGYVLSVLLDPVAEKGLLLQSGLMRVMKMKRSQSAKMVISSIQI</sequence>
<dbReference type="Proteomes" id="UP000011632">
    <property type="component" value="Unassembled WGS sequence"/>
</dbReference>